<dbReference type="Proteomes" id="UP000005149">
    <property type="component" value="Unassembled WGS sequence"/>
</dbReference>
<keyword evidence="2" id="KW-1185">Reference proteome</keyword>
<dbReference type="EMBL" id="AGWR01000040">
    <property type="protein sequence ID" value="EKB25967.1"/>
    <property type="molecule type" value="Genomic_DNA"/>
</dbReference>
<protein>
    <submittedName>
        <fullName evidence="1">Uncharacterized protein</fullName>
    </submittedName>
</protein>
<organism evidence="1 2">
    <name type="scientific">Aeromonas dhakensis</name>
    <dbReference type="NCBI Taxonomy" id="196024"/>
    <lineage>
        <taxon>Bacteria</taxon>
        <taxon>Pseudomonadati</taxon>
        <taxon>Pseudomonadota</taxon>
        <taxon>Gammaproteobacteria</taxon>
        <taxon>Aeromonadales</taxon>
        <taxon>Aeromonadaceae</taxon>
        <taxon>Aeromonas</taxon>
    </lineage>
</organism>
<gene>
    <name evidence="1" type="ORF">HMPREF1171_04257</name>
</gene>
<dbReference type="HOGENOM" id="CLU_965185_0_0_6"/>
<comment type="caution">
    <text evidence="1">The sequence shown here is derived from an EMBL/GenBank/DDBJ whole genome shotgun (WGS) entry which is preliminary data.</text>
</comment>
<name>K1JDN3_9GAMM</name>
<proteinExistence type="predicted"/>
<reference evidence="1 2" key="1">
    <citation type="submission" date="2012-06" db="EMBL/GenBank/DDBJ databases">
        <title>The Genome Sequence of Aeromonas hydrophila SSU.</title>
        <authorList>
            <consortium name="The Broad Institute Genome Sequencing Platform"/>
            <person name="Earl A."/>
            <person name="Ward D."/>
            <person name="Feldgarden M."/>
            <person name="Gevers D."/>
            <person name="Chopra A."/>
            <person name="Walker B."/>
            <person name="Young S.K."/>
            <person name="Zeng Q."/>
            <person name="Gargeya S."/>
            <person name="Fitzgerald M."/>
            <person name="Haas B."/>
            <person name="Abouelleil A."/>
            <person name="Alvarado L."/>
            <person name="Arachchi H.M."/>
            <person name="Berlin A.M."/>
            <person name="Chapman S.B."/>
            <person name="Goldberg J."/>
            <person name="Griggs A."/>
            <person name="Gujja S."/>
            <person name="Hansen M."/>
            <person name="Howarth C."/>
            <person name="Imamovic A."/>
            <person name="Larimer J."/>
            <person name="McCowan C."/>
            <person name="Montmayeur A."/>
            <person name="Murphy C."/>
            <person name="Neiman D."/>
            <person name="Pearson M."/>
            <person name="Priest M."/>
            <person name="Roberts A."/>
            <person name="Saif S."/>
            <person name="Shea T."/>
            <person name="Sisk P."/>
            <person name="Sykes S."/>
            <person name="Wortman J."/>
            <person name="Nusbaum C."/>
            <person name="Birren B."/>
        </authorList>
    </citation>
    <scope>NUCLEOTIDE SEQUENCE [LARGE SCALE GENOMIC DNA]</scope>
    <source>
        <strain evidence="1 2">SSU</strain>
    </source>
</reference>
<evidence type="ECO:0000313" key="1">
    <source>
        <dbReference type="EMBL" id="EKB25967.1"/>
    </source>
</evidence>
<sequence>MPYFFSDTARSERQYATMLLPHLLMADDFAGLGALFKQLGLPWCASKRLSDTEAVAELNPIRDVVKPNQPGWADDIESAQKARAVVPDLFFRHGDTALVIEAKFFTHPSSSALAEQLQEQEIAIRRALPNTVYGTCQFHYLALTVLPLDNIGDWPSNYRRMTWTDMLHTIEPVVTEPPSTDKHYALSTIRAAIERSTSEANTSATETGREPTIQALVAKAPTLLEAGYQYIGFIGGLSALANTDLKMLETRDHYKYSDCQPNKNWIPLVAVVAKYLELKAAAYAKTTA</sequence>
<accession>K1JDN3</accession>
<evidence type="ECO:0000313" key="2">
    <source>
        <dbReference type="Proteomes" id="UP000005149"/>
    </source>
</evidence>
<dbReference type="RefSeq" id="WP_005308857.1">
    <property type="nucleotide sequence ID" value="NZ_CAWODP010000024.1"/>
</dbReference>
<dbReference type="AlphaFoldDB" id="K1JDN3"/>